<gene>
    <name evidence="4" type="ORF">UFOPK1808_00192</name>
</gene>
<proteinExistence type="predicted"/>
<evidence type="ECO:0000256" key="3">
    <source>
        <dbReference type="ARBA" id="ARBA00023128"/>
    </source>
</evidence>
<dbReference type="SUPFAM" id="SSF103025">
    <property type="entry name" value="Folate-binding domain"/>
    <property type="match status" value="1"/>
</dbReference>
<name>A0A6J6FXX0_9ZZZZ</name>
<dbReference type="PANTHER" id="PTHR22602">
    <property type="entry name" value="TRANSFERASE CAF17, MITOCHONDRIAL-RELATED"/>
    <property type="match status" value="1"/>
</dbReference>
<evidence type="ECO:0000256" key="2">
    <source>
        <dbReference type="ARBA" id="ARBA00022946"/>
    </source>
</evidence>
<reference evidence="4" key="1">
    <citation type="submission" date="2020-05" db="EMBL/GenBank/DDBJ databases">
        <authorList>
            <person name="Chiriac C."/>
            <person name="Salcher M."/>
            <person name="Ghai R."/>
            <person name="Kavagutti S V."/>
        </authorList>
    </citation>
    <scope>NUCLEOTIDE SEQUENCE</scope>
</reference>
<dbReference type="NCBIfam" id="TIGR03317">
    <property type="entry name" value="ygfZ_signature"/>
    <property type="match status" value="1"/>
</dbReference>
<accession>A0A6J6FXX0</accession>
<sequence length="258" mass="27259">MTSLVWADLNRDVVLVQGDDAQSFLHSQLANDIASLAIGASAHSLLLEPTGQVSALVRVVRHADTVFTLDTENGMGPAVITRLQRFVLRAKVAMRESDWVVRAFRGDDAVAVVGEGVGRATPHWGSLHEVDVVGLLADMPSCGEQTEPEHIDYLRVDARWPAVGLDILVGDIPGTTGVLSVAVSFTKGCYPGQELVERMDSRGTSAPVVLRALAREGLGVGARIEEDGQTMGTVTSVGSTVALARLSRAATSGEALHS</sequence>
<dbReference type="InterPro" id="IPR017703">
    <property type="entry name" value="YgfZ/GCV_T_CS"/>
</dbReference>
<dbReference type="PANTHER" id="PTHR22602:SF0">
    <property type="entry name" value="TRANSFERASE CAF17, MITOCHONDRIAL-RELATED"/>
    <property type="match status" value="1"/>
</dbReference>
<organism evidence="4">
    <name type="scientific">freshwater metagenome</name>
    <dbReference type="NCBI Taxonomy" id="449393"/>
    <lineage>
        <taxon>unclassified sequences</taxon>
        <taxon>metagenomes</taxon>
        <taxon>ecological metagenomes</taxon>
    </lineage>
</organism>
<keyword evidence="3" id="KW-0496">Mitochondrion</keyword>
<dbReference type="EMBL" id="CAEZUL010000011">
    <property type="protein sequence ID" value="CAB4591715.1"/>
    <property type="molecule type" value="Genomic_DNA"/>
</dbReference>
<dbReference type="Gene3D" id="3.30.1360.120">
    <property type="entry name" value="Probable tRNA modification gtpase trme, domain 1"/>
    <property type="match status" value="2"/>
</dbReference>
<keyword evidence="2" id="KW-0809">Transit peptide</keyword>
<dbReference type="AlphaFoldDB" id="A0A6J6FXX0"/>
<dbReference type="PIRSF" id="PIRSF006487">
    <property type="entry name" value="GcvT"/>
    <property type="match status" value="1"/>
</dbReference>
<comment type="subcellular location">
    <subcellularLocation>
        <location evidence="1">Mitochondrion</location>
    </subcellularLocation>
</comment>
<dbReference type="GO" id="GO:0016226">
    <property type="term" value="P:iron-sulfur cluster assembly"/>
    <property type="evidence" value="ECO:0007669"/>
    <property type="project" value="TreeGrafter"/>
</dbReference>
<dbReference type="InterPro" id="IPR045179">
    <property type="entry name" value="YgfZ/GcvT"/>
</dbReference>
<evidence type="ECO:0000313" key="4">
    <source>
        <dbReference type="EMBL" id="CAB4591715.1"/>
    </source>
</evidence>
<dbReference type="GO" id="GO:0005739">
    <property type="term" value="C:mitochondrion"/>
    <property type="evidence" value="ECO:0007669"/>
    <property type="project" value="UniProtKB-SubCell"/>
</dbReference>
<dbReference type="InterPro" id="IPR027266">
    <property type="entry name" value="TrmE/GcvT-like"/>
</dbReference>
<evidence type="ECO:0000256" key="1">
    <source>
        <dbReference type="ARBA" id="ARBA00004173"/>
    </source>
</evidence>
<protein>
    <submittedName>
        <fullName evidence="4">Unannotated protein</fullName>
    </submittedName>
</protein>